<proteinExistence type="predicted"/>
<keyword evidence="3" id="KW-1185">Reference proteome</keyword>
<dbReference type="AlphaFoldDB" id="A0AAV4NP99"/>
<accession>A0AAV4NP99</accession>
<evidence type="ECO:0000313" key="3">
    <source>
        <dbReference type="Proteomes" id="UP001054945"/>
    </source>
</evidence>
<sequence length="105" mass="12224">MNQRQNRKREKKKEEKKNSFRRSGLERSSNSMPLQMKAPRLREFSSEFGARQGDGLLAMLFTLALHITIEPILQREAQSSIDPAKSAHMLIFLWSFKETIFEGKL</sequence>
<reference evidence="2 3" key="1">
    <citation type="submission" date="2021-06" db="EMBL/GenBank/DDBJ databases">
        <title>Caerostris extrusa draft genome.</title>
        <authorList>
            <person name="Kono N."/>
            <person name="Arakawa K."/>
        </authorList>
    </citation>
    <scope>NUCLEOTIDE SEQUENCE [LARGE SCALE GENOMIC DNA]</scope>
</reference>
<dbReference type="EMBL" id="BPLR01003528">
    <property type="protein sequence ID" value="GIX85608.1"/>
    <property type="molecule type" value="Genomic_DNA"/>
</dbReference>
<organism evidence="2 3">
    <name type="scientific">Caerostris extrusa</name>
    <name type="common">Bark spider</name>
    <name type="synonym">Caerostris bankana</name>
    <dbReference type="NCBI Taxonomy" id="172846"/>
    <lineage>
        <taxon>Eukaryota</taxon>
        <taxon>Metazoa</taxon>
        <taxon>Ecdysozoa</taxon>
        <taxon>Arthropoda</taxon>
        <taxon>Chelicerata</taxon>
        <taxon>Arachnida</taxon>
        <taxon>Araneae</taxon>
        <taxon>Araneomorphae</taxon>
        <taxon>Entelegynae</taxon>
        <taxon>Araneoidea</taxon>
        <taxon>Araneidae</taxon>
        <taxon>Caerostris</taxon>
    </lineage>
</organism>
<feature type="region of interest" description="Disordered" evidence="1">
    <location>
        <begin position="1"/>
        <end position="36"/>
    </location>
</feature>
<evidence type="ECO:0000256" key="1">
    <source>
        <dbReference type="SAM" id="MobiDB-lite"/>
    </source>
</evidence>
<evidence type="ECO:0000313" key="2">
    <source>
        <dbReference type="EMBL" id="GIX85608.1"/>
    </source>
</evidence>
<feature type="compositionally biased region" description="Basic residues" evidence="1">
    <location>
        <begin position="1"/>
        <end position="11"/>
    </location>
</feature>
<dbReference type="Proteomes" id="UP001054945">
    <property type="component" value="Unassembled WGS sequence"/>
</dbReference>
<gene>
    <name evidence="2" type="ORF">CEXT_241661</name>
</gene>
<protein>
    <submittedName>
        <fullName evidence="2">Uncharacterized protein</fullName>
    </submittedName>
</protein>
<comment type="caution">
    <text evidence="2">The sequence shown here is derived from an EMBL/GenBank/DDBJ whole genome shotgun (WGS) entry which is preliminary data.</text>
</comment>
<name>A0AAV4NP99_CAEEX</name>